<feature type="domain" description="TonB-dependent receptor plug" evidence="15">
    <location>
        <begin position="52"/>
        <end position="156"/>
    </location>
</feature>
<dbReference type="Pfam" id="PF07715">
    <property type="entry name" value="Plug"/>
    <property type="match status" value="1"/>
</dbReference>
<dbReference type="EMBL" id="CP045503">
    <property type="protein sequence ID" value="QPG58426.1"/>
    <property type="molecule type" value="Genomic_DNA"/>
</dbReference>
<evidence type="ECO:0000256" key="3">
    <source>
        <dbReference type="ARBA" id="ARBA00022448"/>
    </source>
</evidence>
<evidence type="ECO:0000259" key="15">
    <source>
        <dbReference type="Pfam" id="PF07715"/>
    </source>
</evidence>
<dbReference type="PANTHER" id="PTHR30069">
    <property type="entry name" value="TONB-DEPENDENT OUTER MEMBRANE RECEPTOR"/>
    <property type="match status" value="1"/>
</dbReference>
<evidence type="ECO:0000256" key="2">
    <source>
        <dbReference type="ARBA" id="ARBA00008143"/>
    </source>
</evidence>
<keyword evidence="3 11" id="KW-0813">Transport</keyword>
<gene>
    <name evidence="16" type="ORF">FM038_013980</name>
</gene>
<comment type="similarity">
    <text evidence="2">Belongs to the TonB-dependent receptor family. Hemoglobin/haptoglobin binding protein subfamily.</text>
</comment>
<keyword evidence="6 13" id="KW-0732">Signal</keyword>
<evidence type="ECO:0000256" key="10">
    <source>
        <dbReference type="ARBA" id="ARBA00023237"/>
    </source>
</evidence>
<feature type="signal peptide" evidence="13">
    <location>
        <begin position="1"/>
        <end position="24"/>
    </location>
</feature>
<dbReference type="InterPro" id="IPR039426">
    <property type="entry name" value="TonB-dep_rcpt-like"/>
</dbReference>
<feature type="chain" id="PRO_5045344057" evidence="13">
    <location>
        <begin position="25"/>
        <end position="697"/>
    </location>
</feature>
<dbReference type="Proteomes" id="UP000316416">
    <property type="component" value="Chromosome"/>
</dbReference>
<evidence type="ECO:0000256" key="8">
    <source>
        <dbReference type="ARBA" id="ARBA00023136"/>
    </source>
</evidence>
<evidence type="ECO:0000256" key="6">
    <source>
        <dbReference type="ARBA" id="ARBA00022729"/>
    </source>
</evidence>
<keyword evidence="5 11" id="KW-0812">Transmembrane</keyword>
<keyword evidence="7 12" id="KW-0798">TonB box</keyword>
<evidence type="ECO:0000259" key="14">
    <source>
        <dbReference type="Pfam" id="PF00593"/>
    </source>
</evidence>
<dbReference type="CDD" id="cd01347">
    <property type="entry name" value="ligand_gated_channel"/>
    <property type="match status" value="1"/>
</dbReference>
<reference evidence="16" key="1">
    <citation type="submission" date="2021-07" db="EMBL/GenBank/DDBJ databases">
        <title>Shewanella sp. YLB-07 whole genome sequence.</title>
        <authorList>
            <person name="Yu L."/>
        </authorList>
    </citation>
    <scope>NUCLEOTIDE SEQUENCE</scope>
    <source>
        <strain evidence="16">YLB-08</strain>
    </source>
</reference>
<keyword evidence="9 16" id="KW-0675">Receptor</keyword>
<proteinExistence type="inferred from homology"/>
<evidence type="ECO:0000256" key="13">
    <source>
        <dbReference type="SAM" id="SignalP"/>
    </source>
</evidence>
<accession>A0ABX6V7W5</accession>
<dbReference type="InterPro" id="IPR037066">
    <property type="entry name" value="Plug_dom_sf"/>
</dbReference>
<evidence type="ECO:0000256" key="5">
    <source>
        <dbReference type="ARBA" id="ARBA00022692"/>
    </source>
</evidence>
<sequence>MIKPNLLSLTAVAVSVALCSPVFADDQASIAADQAPDFEIITVTATRTERRLMESPLSSSVITSEEIETSAAANLADLLKDVPGVEVTDAATAGMKRIKIRGEASRRVAVLIDGQELTDHSSYGAPLLLDPAMVERIEVIRGTGSVLYGQKALGGVVNFITKKGGDSPFQASVTAGYDSATQGQQYSASAFGSLGDVDYRLSWSDNDHDNRETPEGELDETAYANNSIMAYVAYHFGDHTLGVNYDQYNMNSEIATGMPSFKLDMPRRDREKYSLFYEVDNLSGVMNKLHIDAYKQTIDRQFVQHMEMAIPMPPPMSANMIIDTQIDELLETSGVNGQFDFTLGQSHYLIAGLQYAKDEVDKSTHNQTEMTMVMPGPMPPQVSNTDKTEIENAQLTTSAVYLQDEWSITDDWLLTVGARQYWLASELVASTRGLASTESTDNQLVGSVATNYALSDDQNIRALVSQGYGYPTLLQTAMGATAAGTYINPNADLKAETSVNYELGYRFKDGRIIIDATAFYTDADDYLTTVNCATTQLTCINQQRDDIYINADKATSKGLELDTSIDFDDIRLYLSATWSHREQTTADFTTDKTGLPALYGRGGIKFTSQNDSLGYYWLDAYMRAASDADVQDSSGSEVEHYAGWGTVNLAIGNRFGKDESMMVSIEGTNLADKAYQPASQSLLATGRSIQAKFSILF</sequence>
<evidence type="ECO:0000256" key="11">
    <source>
        <dbReference type="PROSITE-ProRule" id="PRU01360"/>
    </source>
</evidence>
<evidence type="ECO:0000256" key="9">
    <source>
        <dbReference type="ARBA" id="ARBA00023170"/>
    </source>
</evidence>
<dbReference type="RefSeq" id="WP_142871090.1">
    <property type="nucleotide sequence ID" value="NZ_CP045503.2"/>
</dbReference>
<dbReference type="InterPro" id="IPR036942">
    <property type="entry name" value="Beta-barrel_TonB_sf"/>
</dbReference>
<keyword evidence="4 11" id="KW-1134">Transmembrane beta strand</keyword>
<dbReference type="Gene3D" id="2.40.170.20">
    <property type="entry name" value="TonB-dependent receptor, beta-barrel domain"/>
    <property type="match status" value="1"/>
</dbReference>
<dbReference type="SUPFAM" id="SSF56935">
    <property type="entry name" value="Porins"/>
    <property type="match status" value="1"/>
</dbReference>
<dbReference type="PROSITE" id="PS52016">
    <property type="entry name" value="TONB_DEPENDENT_REC_3"/>
    <property type="match status" value="1"/>
</dbReference>
<keyword evidence="10 11" id="KW-0998">Cell outer membrane</keyword>
<dbReference type="Pfam" id="PF00593">
    <property type="entry name" value="TonB_dep_Rec_b-barrel"/>
    <property type="match status" value="1"/>
</dbReference>
<dbReference type="Gene3D" id="2.170.130.10">
    <property type="entry name" value="TonB-dependent receptor, plug domain"/>
    <property type="match status" value="1"/>
</dbReference>
<dbReference type="InterPro" id="IPR000531">
    <property type="entry name" value="Beta-barrel_TonB"/>
</dbReference>
<keyword evidence="8 11" id="KW-0472">Membrane</keyword>
<feature type="domain" description="TonB-dependent receptor-like beta-barrel" evidence="14">
    <location>
        <begin position="240"/>
        <end position="670"/>
    </location>
</feature>
<evidence type="ECO:0000256" key="12">
    <source>
        <dbReference type="RuleBase" id="RU003357"/>
    </source>
</evidence>
<comment type="subcellular location">
    <subcellularLocation>
        <location evidence="1 11">Cell outer membrane</location>
        <topology evidence="1 11">Multi-pass membrane protein</topology>
    </subcellularLocation>
</comment>
<keyword evidence="17" id="KW-1185">Reference proteome</keyword>
<evidence type="ECO:0000256" key="1">
    <source>
        <dbReference type="ARBA" id="ARBA00004571"/>
    </source>
</evidence>
<evidence type="ECO:0000313" key="17">
    <source>
        <dbReference type="Proteomes" id="UP000316416"/>
    </source>
</evidence>
<protein>
    <submittedName>
        <fullName evidence="16">TonB-dependent receptor</fullName>
    </submittedName>
</protein>
<evidence type="ECO:0000256" key="7">
    <source>
        <dbReference type="ARBA" id="ARBA00023077"/>
    </source>
</evidence>
<name>A0ABX6V7W5_9GAMM</name>
<dbReference type="PANTHER" id="PTHR30069:SF29">
    <property type="entry name" value="HEMOGLOBIN AND HEMOGLOBIN-HAPTOGLOBIN-BINDING PROTEIN 1-RELATED"/>
    <property type="match status" value="1"/>
</dbReference>
<evidence type="ECO:0000256" key="4">
    <source>
        <dbReference type="ARBA" id="ARBA00022452"/>
    </source>
</evidence>
<dbReference type="InterPro" id="IPR012910">
    <property type="entry name" value="Plug_dom"/>
</dbReference>
<organism evidence="16 17">
    <name type="scientific">Shewanella eurypsychrophilus</name>
    <dbReference type="NCBI Taxonomy" id="2593656"/>
    <lineage>
        <taxon>Bacteria</taxon>
        <taxon>Pseudomonadati</taxon>
        <taxon>Pseudomonadota</taxon>
        <taxon>Gammaproteobacteria</taxon>
        <taxon>Alteromonadales</taxon>
        <taxon>Shewanellaceae</taxon>
        <taxon>Shewanella</taxon>
    </lineage>
</organism>
<evidence type="ECO:0000313" key="16">
    <source>
        <dbReference type="EMBL" id="QPG58426.1"/>
    </source>
</evidence>